<reference evidence="1" key="1">
    <citation type="submission" date="2019-05" db="EMBL/GenBank/DDBJ databases">
        <authorList>
            <person name="Hibberd M."/>
        </authorList>
    </citation>
    <scope>NUCLEOTIDE SEQUENCE</scope>
    <source>
        <strain evidence="1">Neisseria_subflava_BgEED23</strain>
    </source>
</reference>
<accession>A0A9X9QZ21</accession>
<organism evidence="1 2">
    <name type="scientific">Neisseria subflava</name>
    <dbReference type="NCBI Taxonomy" id="28449"/>
    <lineage>
        <taxon>Bacteria</taxon>
        <taxon>Pseudomonadati</taxon>
        <taxon>Pseudomonadota</taxon>
        <taxon>Betaproteobacteria</taxon>
        <taxon>Neisseriales</taxon>
        <taxon>Neisseriaceae</taxon>
        <taxon>Neisseria</taxon>
    </lineage>
</organism>
<evidence type="ECO:0000313" key="1">
    <source>
        <dbReference type="EMBL" id="VTY05921.1"/>
    </source>
</evidence>
<dbReference type="AlphaFoldDB" id="A0A9X9QZ21"/>
<gene>
    <name evidence="1" type="ORF">ONOEEDHL_00353</name>
</gene>
<comment type="caution">
    <text evidence="1">The sequence shown here is derived from an EMBL/GenBank/DDBJ whole genome shotgun (WGS) entry which is preliminary data.</text>
</comment>
<sequence>MTCFNQDLFFRRHYFNNNNHPFSKVYLNKPVTENLTLSSIEEFKAMLHLTFVNDFTVSNNSFQSNTYPIKTSTPSL</sequence>
<name>A0A9X9QZ21_NEISU</name>
<dbReference type="EMBL" id="CABFLZ010000022">
    <property type="protein sequence ID" value="VTY05921.1"/>
    <property type="molecule type" value="Genomic_DNA"/>
</dbReference>
<protein>
    <submittedName>
        <fullName evidence="1">Uncharacterized protein</fullName>
    </submittedName>
</protein>
<dbReference type="Proteomes" id="UP000626795">
    <property type="component" value="Unassembled WGS sequence"/>
</dbReference>
<proteinExistence type="predicted"/>
<keyword evidence="2" id="KW-1185">Reference proteome</keyword>
<evidence type="ECO:0000313" key="2">
    <source>
        <dbReference type="Proteomes" id="UP000626795"/>
    </source>
</evidence>